<proteinExistence type="inferred from homology"/>
<evidence type="ECO:0000256" key="3">
    <source>
        <dbReference type="ARBA" id="ARBA00022475"/>
    </source>
</evidence>
<evidence type="ECO:0000259" key="9">
    <source>
        <dbReference type="Pfam" id="PF01618"/>
    </source>
</evidence>
<dbReference type="OrthoDB" id="4045at2"/>
<feature type="domain" description="MotA/TolQ/ExbB proton channel" evidence="9">
    <location>
        <begin position="84"/>
        <end position="188"/>
    </location>
</feature>
<dbReference type="STRING" id="946333.A4W93_01735"/>
<evidence type="ECO:0000256" key="1">
    <source>
        <dbReference type="ARBA" id="ARBA00004651"/>
    </source>
</evidence>
<dbReference type="PANTHER" id="PTHR30625:SF15">
    <property type="entry name" value="BIOPOLYMER TRANSPORT PROTEIN EXBB"/>
    <property type="match status" value="1"/>
</dbReference>
<protein>
    <recommendedName>
        <fullName evidence="9">MotA/TolQ/ExbB proton channel domain-containing protein</fullName>
    </recommendedName>
</protein>
<keyword evidence="11" id="KW-1185">Reference proteome</keyword>
<name>A0A1W6L382_9BURK</name>
<evidence type="ECO:0000256" key="2">
    <source>
        <dbReference type="ARBA" id="ARBA00022448"/>
    </source>
</evidence>
<dbReference type="InterPro" id="IPR050790">
    <property type="entry name" value="ExbB/TolQ_transport"/>
</dbReference>
<keyword evidence="6" id="KW-1133">Transmembrane helix</keyword>
<dbReference type="Proteomes" id="UP000193427">
    <property type="component" value="Chromosome"/>
</dbReference>
<organism evidence="10 11">
    <name type="scientific">Piscinibacter gummiphilus</name>
    <dbReference type="NCBI Taxonomy" id="946333"/>
    <lineage>
        <taxon>Bacteria</taxon>
        <taxon>Pseudomonadati</taxon>
        <taxon>Pseudomonadota</taxon>
        <taxon>Betaproteobacteria</taxon>
        <taxon>Burkholderiales</taxon>
        <taxon>Sphaerotilaceae</taxon>
        <taxon>Piscinibacter</taxon>
    </lineage>
</organism>
<dbReference type="KEGG" id="rgu:A4W93_01735"/>
<dbReference type="AlphaFoldDB" id="A0A1W6L382"/>
<comment type="subcellular location">
    <subcellularLocation>
        <location evidence="1">Cell membrane</location>
        <topology evidence="1">Multi-pass membrane protein</topology>
    </subcellularLocation>
    <subcellularLocation>
        <location evidence="8">Membrane</location>
        <topology evidence="8">Multi-pass membrane protein</topology>
    </subcellularLocation>
</comment>
<evidence type="ECO:0000313" key="10">
    <source>
        <dbReference type="EMBL" id="ARN18741.1"/>
    </source>
</evidence>
<gene>
    <name evidence="10" type="ORF">A4W93_01735</name>
</gene>
<evidence type="ECO:0000256" key="8">
    <source>
        <dbReference type="RuleBase" id="RU004057"/>
    </source>
</evidence>
<evidence type="ECO:0000256" key="7">
    <source>
        <dbReference type="ARBA" id="ARBA00023136"/>
    </source>
</evidence>
<keyword evidence="2 8" id="KW-0813">Transport</keyword>
<dbReference type="GO" id="GO:0005886">
    <property type="term" value="C:plasma membrane"/>
    <property type="evidence" value="ECO:0007669"/>
    <property type="project" value="UniProtKB-SubCell"/>
</dbReference>
<evidence type="ECO:0000256" key="4">
    <source>
        <dbReference type="ARBA" id="ARBA00022692"/>
    </source>
</evidence>
<accession>A0A1W6L382</accession>
<keyword evidence="4" id="KW-0812">Transmembrane</keyword>
<dbReference type="PANTHER" id="PTHR30625">
    <property type="entry name" value="PROTEIN TOLQ"/>
    <property type="match status" value="1"/>
</dbReference>
<reference evidence="10 11" key="1">
    <citation type="submission" date="2016-04" db="EMBL/GenBank/DDBJ databases">
        <title>Complete genome sequence of natural rubber-degrading, novel Gram-negative bacterium, Rhizobacter gummiphilus strain NS21.</title>
        <authorList>
            <person name="Tabata M."/>
            <person name="Kasai D."/>
            <person name="Fukuda M."/>
        </authorList>
    </citation>
    <scope>NUCLEOTIDE SEQUENCE [LARGE SCALE GENOMIC DNA]</scope>
    <source>
        <strain evidence="10 11">NS21</strain>
    </source>
</reference>
<evidence type="ECO:0000256" key="6">
    <source>
        <dbReference type="ARBA" id="ARBA00022989"/>
    </source>
</evidence>
<keyword evidence="7" id="KW-0472">Membrane</keyword>
<keyword evidence="5 8" id="KW-0653">Protein transport</keyword>
<dbReference type="InterPro" id="IPR002898">
    <property type="entry name" value="MotA_ExbB_proton_chnl"/>
</dbReference>
<keyword evidence="3" id="KW-1003">Cell membrane</keyword>
<comment type="similarity">
    <text evidence="8">Belongs to the exbB/tolQ family.</text>
</comment>
<dbReference type="EMBL" id="CP015118">
    <property type="protein sequence ID" value="ARN18741.1"/>
    <property type="molecule type" value="Genomic_DNA"/>
</dbReference>
<evidence type="ECO:0000256" key="5">
    <source>
        <dbReference type="ARBA" id="ARBA00022927"/>
    </source>
</evidence>
<dbReference type="Pfam" id="PF01618">
    <property type="entry name" value="MotA_ExbB"/>
    <property type="match status" value="1"/>
</dbReference>
<dbReference type="GO" id="GO:0017038">
    <property type="term" value="P:protein import"/>
    <property type="evidence" value="ECO:0007669"/>
    <property type="project" value="TreeGrafter"/>
</dbReference>
<dbReference type="RefSeq" id="WP_085748980.1">
    <property type="nucleotide sequence ID" value="NZ_BSPR01000012.1"/>
</dbReference>
<sequence>MSISQDFMHAATINLLYAGIAILTFVILERLVYYVYLTTRRTRIAKAIASAVATDASSPLPDLPPGNDVLTTSMQEYVDVQRKGSVTRNRIEDLSAALFLRVDGRINRGLWILDTIVTAAPLLGLLGTILGIMDTFQALSAGGVSDPSAVSRGIGSALFATAIGIGTALYGLLGHNVLHRLGECITEDFKSFLLETTK</sequence>
<evidence type="ECO:0000313" key="11">
    <source>
        <dbReference type="Proteomes" id="UP000193427"/>
    </source>
</evidence>